<evidence type="ECO:0000256" key="1">
    <source>
        <dbReference type="SAM" id="SignalP"/>
    </source>
</evidence>
<protein>
    <recommendedName>
        <fullName evidence="4">Secreted protein</fullName>
    </recommendedName>
</protein>
<organism evidence="2 3">
    <name type="scientific">Portunus trituberculatus</name>
    <name type="common">Swimming crab</name>
    <name type="synonym">Neptunus trituberculatus</name>
    <dbReference type="NCBI Taxonomy" id="210409"/>
    <lineage>
        <taxon>Eukaryota</taxon>
        <taxon>Metazoa</taxon>
        <taxon>Ecdysozoa</taxon>
        <taxon>Arthropoda</taxon>
        <taxon>Crustacea</taxon>
        <taxon>Multicrustacea</taxon>
        <taxon>Malacostraca</taxon>
        <taxon>Eumalacostraca</taxon>
        <taxon>Eucarida</taxon>
        <taxon>Decapoda</taxon>
        <taxon>Pleocyemata</taxon>
        <taxon>Brachyura</taxon>
        <taxon>Eubrachyura</taxon>
        <taxon>Portunoidea</taxon>
        <taxon>Portunidae</taxon>
        <taxon>Portuninae</taxon>
        <taxon>Portunus</taxon>
    </lineage>
</organism>
<evidence type="ECO:0008006" key="4">
    <source>
        <dbReference type="Google" id="ProtNLM"/>
    </source>
</evidence>
<reference evidence="2 3" key="1">
    <citation type="submission" date="2019-05" db="EMBL/GenBank/DDBJ databases">
        <title>Another draft genome of Portunus trituberculatus and its Hox gene families provides insights of decapod evolution.</title>
        <authorList>
            <person name="Jeong J.-H."/>
            <person name="Song I."/>
            <person name="Kim S."/>
            <person name="Choi T."/>
            <person name="Kim D."/>
            <person name="Ryu S."/>
            <person name="Kim W."/>
        </authorList>
    </citation>
    <scope>NUCLEOTIDE SEQUENCE [LARGE SCALE GENOMIC DNA]</scope>
    <source>
        <tissue evidence="2">Muscle</tissue>
    </source>
</reference>
<sequence length="85" mass="8745">MAGHLGVFLPSVVAASVSCSRVEYWQDTRVCAPFSSGSTSLLQQCGMLTGHAVVCTSLLQQCGVGRTRCALPSVVAVPVSCSGVE</sequence>
<accession>A0A5B7H9C0</accession>
<gene>
    <name evidence="2" type="ORF">E2C01_060894</name>
</gene>
<dbReference type="EMBL" id="VSRR010025197">
    <property type="protein sequence ID" value="MPC66743.1"/>
    <property type="molecule type" value="Genomic_DNA"/>
</dbReference>
<name>A0A5B7H9C0_PORTR</name>
<dbReference type="AlphaFoldDB" id="A0A5B7H9C0"/>
<feature type="chain" id="PRO_5022957936" description="Secreted protein" evidence="1">
    <location>
        <begin position="20"/>
        <end position="85"/>
    </location>
</feature>
<evidence type="ECO:0000313" key="3">
    <source>
        <dbReference type="Proteomes" id="UP000324222"/>
    </source>
</evidence>
<keyword evidence="3" id="KW-1185">Reference proteome</keyword>
<proteinExistence type="predicted"/>
<evidence type="ECO:0000313" key="2">
    <source>
        <dbReference type="EMBL" id="MPC66743.1"/>
    </source>
</evidence>
<feature type="signal peptide" evidence="1">
    <location>
        <begin position="1"/>
        <end position="19"/>
    </location>
</feature>
<comment type="caution">
    <text evidence="2">The sequence shown here is derived from an EMBL/GenBank/DDBJ whole genome shotgun (WGS) entry which is preliminary data.</text>
</comment>
<keyword evidence="1" id="KW-0732">Signal</keyword>
<dbReference type="Proteomes" id="UP000324222">
    <property type="component" value="Unassembled WGS sequence"/>
</dbReference>